<comment type="caution">
    <text evidence="1">The sequence shown here is derived from an EMBL/GenBank/DDBJ whole genome shotgun (WGS) entry which is preliminary data.</text>
</comment>
<accession>A0A4Y1ZXX4</accession>
<reference evidence="1 2" key="1">
    <citation type="journal article" date="2019" name="Sci. Rep.">
        <title>Orb-weaving spider Araneus ventricosus genome elucidates the spidroin gene catalogue.</title>
        <authorList>
            <person name="Kono N."/>
            <person name="Nakamura H."/>
            <person name="Ohtoshi R."/>
            <person name="Moran D.A.P."/>
            <person name="Shinohara A."/>
            <person name="Yoshida Y."/>
            <person name="Fujiwara M."/>
            <person name="Mori M."/>
            <person name="Tomita M."/>
            <person name="Arakawa K."/>
        </authorList>
    </citation>
    <scope>NUCLEOTIDE SEQUENCE [LARGE SCALE GENOMIC DNA]</scope>
</reference>
<protein>
    <submittedName>
        <fullName evidence="1">Uncharacterized protein</fullName>
    </submittedName>
</protein>
<sequence length="89" mass="10270">MTNWVEGKMTNPSTLIQELIVLPECPLPFLQVTGTPGENEHLMKKEIEHMGVELHRYLSSSSYPTIEEDFAEKIILQHRLLRSRKIPKA</sequence>
<name>A0A4Y1ZXX4_ARAVE</name>
<gene>
    <name evidence="1" type="ORF">AVEN_115277_1</name>
</gene>
<dbReference type="Proteomes" id="UP000499080">
    <property type="component" value="Unassembled WGS sequence"/>
</dbReference>
<keyword evidence="2" id="KW-1185">Reference proteome</keyword>
<dbReference type="AlphaFoldDB" id="A0A4Y1ZXX4"/>
<proteinExistence type="predicted"/>
<evidence type="ECO:0000313" key="1">
    <source>
        <dbReference type="EMBL" id="GBL72333.1"/>
    </source>
</evidence>
<evidence type="ECO:0000313" key="2">
    <source>
        <dbReference type="Proteomes" id="UP000499080"/>
    </source>
</evidence>
<dbReference type="EMBL" id="BGPR01000001">
    <property type="protein sequence ID" value="GBL72333.1"/>
    <property type="molecule type" value="Genomic_DNA"/>
</dbReference>
<organism evidence="1 2">
    <name type="scientific">Araneus ventricosus</name>
    <name type="common">Orbweaver spider</name>
    <name type="synonym">Epeira ventricosa</name>
    <dbReference type="NCBI Taxonomy" id="182803"/>
    <lineage>
        <taxon>Eukaryota</taxon>
        <taxon>Metazoa</taxon>
        <taxon>Ecdysozoa</taxon>
        <taxon>Arthropoda</taxon>
        <taxon>Chelicerata</taxon>
        <taxon>Arachnida</taxon>
        <taxon>Araneae</taxon>
        <taxon>Araneomorphae</taxon>
        <taxon>Entelegynae</taxon>
        <taxon>Araneoidea</taxon>
        <taxon>Araneidae</taxon>
        <taxon>Araneus</taxon>
    </lineage>
</organism>